<name>A0ABX0JZQ5_9PROT</name>
<evidence type="ECO:0000313" key="2">
    <source>
        <dbReference type="EMBL" id="NHN88889.1"/>
    </source>
</evidence>
<dbReference type="RefSeq" id="WP_173570214.1">
    <property type="nucleotide sequence ID" value="NZ_WOSY01000008.1"/>
</dbReference>
<feature type="compositionally biased region" description="Low complexity" evidence="1">
    <location>
        <begin position="215"/>
        <end position="230"/>
    </location>
</feature>
<accession>A0ABX0JZQ5</accession>
<dbReference type="Proteomes" id="UP000631653">
    <property type="component" value="Unassembled WGS sequence"/>
</dbReference>
<dbReference type="EMBL" id="WOSY01000008">
    <property type="protein sequence ID" value="NHN88889.1"/>
    <property type="molecule type" value="Genomic_DNA"/>
</dbReference>
<sequence>MIGDERWPRDFRQYSLWSEESVARTGQKAASLLAALALTGCYEQYNYRPAHYQEGWSFGSHGGHAGWFDQRGHWQGWFDGSQWHDAHPAAAHEKTLPNVIDTLRQQSAQERAAASRKTFGQKKSTATPPVASGVRARPPAATLPAHEAMPTVAPAPAAQIPAKMVAPTSIPTAPAPVGPVRTPAVAPPAAQSALPVTPHPVAPIPPAATPSARAIPAAPVESAPPAVEPSTIPDEPETPPVAPIRKGALVAKPHRFLPPPPPPPPPDDTLPPITSGDSSDMIVVPPTQNSH</sequence>
<feature type="region of interest" description="Disordered" evidence="1">
    <location>
        <begin position="106"/>
        <end position="137"/>
    </location>
</feature>
<keyword evidence="3" id="KW-1185">Reference proteome</keyword>
<feature type="compositionally biased region" description="Low complexity" evidence="1">
    <location>
        <begin position="106"/>
        <end position="116"/>
    </location>
</feature>
<evidence type="ECO:0000313" key="3">
    <source>
        <dbReference type="Proteomes" id="UP000631653"/>
    </source>
</evidence>
<reference evidence="2 3" key="1">
    <citation type="journal article" date="2020" name="Int. J. Syst. Evol. Microbiol.">
        <title>Novel acetic acid bacteria from cider fermentations: Acetobacter conturbans sp. nov. and Acetobacter fallax sp. nov.</title>
        <authorList>
            <person name="Sombolestani A.S."/>
            <person name="Cleenwerck I."/>
            <person name="Cnockaert M."/>
            <person name="Borremans W."/>
            <person name="Wieme A.D."/>
            <person name="De Vuyst L."/>
            <person name="Vandamme P."/>
        </authorList>
    </citation>
    <scope>NUCLEOTIDE SEQUENCE [LARGE SCALE GENOMIC DNA]</scope>
    <source>
        <strain evidence="2 3">LMG 1627</strain>
    </source>
</reference>
<dbReference type="PRINTS" id="PR01217">
    <property type="entry name" value="PRICHEXTENSN"/>
</dbReference>
<proteinExistence type="predicted"/>
<evidence type="ECO:0000256" key="1">
    <source>
        <dbReference type="SAM" id="MobiDB-lite"/>
    </source>
</evidence>
<protein>
    <recommendedName>
        <fullName evidence="4">DUF2510 domain-containing protein</fullName>
    </recommendedName>
</protein>
<comment type="caution">
    <text evidence="2">The sequence shown here is derived from an EMBL/GenBank/DDBJ whole genome shotgun (WGS) entry which is preliminary data.</text>
</comment>
<evidence type="ECO:0008006" key="4">
    <source>
        <dbReference type="Google" id="ProtNLM"/>
    </source>
</evidence>
<feature type="region of interest" description="Disordered" evidence="1">
    <location>
        <begin position="215"/>
        <end position="291"/>
    </location>
</feature>
<feature type="compositionally biased region" description="Pro residues" evidence="1">
    <location>
        <begin position="256"/>
        <end position="269"/>
    </location>
</feature>
<organism evidence="2 3">
    <name type="scientific">Acetobacter conturbans</name>
    <dbReference type="NCBI Taxonomy" id="1737472"/>
    <lineage>
        <taxon>Bacteria</taxon>
        <taxon>Pseudomonadati</taxon>
        <taxon>Pseudomonadota</taxon>
        <taxon>Alphaproteobacteria</taxon>
        <taxon>Acetobacterales</taxon>
        <taxon>Acetobacteraceae</taxon>
        <taxon>Acetobacter</taxon>
    </lineage>
</organism>
<gene>
    <name evidence="2" type="ORF">GOB81_09625</name>
</gene>